<dbReference type="RefSeq" id="XP_015702449.1">
    <property type="nucleotide sequence ID" value="XM_015847947.1"/>
</dbReference>
<dbReference type="KEGG" id="pbl:PAAG_12465"/>
<dbReference type="VEuPathDB" id="FungiDB:PAAG_12465"/>
<dbReference type="HOGENOM" id="CLU_2904784_0_0_1"/>
<dbReference type="Proteomes" id="UP000002059">
    <property type="component" value="Partially assembled WGS sequence"/>
</dbReference>
<evidence type="ECO:0000313" key="1">
    <source>
        <dbReference type="EMBL" id="KGQ00876.1"/>
    </source>
</evidence>
<dbReference type="AlphaFoldDB" id="A0A0A2UZ70"/>
<evidence type="ECO:0000313" key="2">
    <source>
        <dbReference type="Proteomes" id="UP000002059"/>
    </source>
</evidence>
<reference evidence="1 2" key="1">
    <citation type="journal article" date="2011" name="PLoS Genet.">
        <title>Comparative genomic analysis of human fungal pathogens causing paracoccidioidomycosis.</title>
        <authorList>
            <person name="Desjardins C.A."/>
            <person name="Champion M.D."/>
            <person name="Holder J.W."/>
            <person name="Muszewska A."/>
            <person name="Goldberg J."/>
            <person name="Bailao A.M."/>
            <person name="Brigido M.M."/>
            <person name="Ferreira M.E."/>
            <person name="Garcia A.M."/>
            <person name="Grynberg M."/>
            <person name="Gujja S."/>
            <person name="Heiman D.I."/>
            <person name="Henn M.R."/>
            <person name="Kodira C.D."/>
            <person name="Leon-Narvaez H."/>
            <person name="Longo L.V."/>
            <person name="Ma L.J."/>
            <person name="Malavazi I."/>
            <person name="Matsuo A.L."/>
            <person name="Morais F.V."/>
            <person name="Pereira M."/>
            <person name="Rodriguez-Brito S."/>
            <person name="Sakthikumar S."/>
            <person name="Salem-Izacc S.M."/>
            <person name="Sykes S.M."/>
            <person name="Teixeira M.M."/>
            <person name="Vallejo M.C."/>
            <person name="Walter M.E."/>
            <person name="Yandava C."/>
            <person name="Young S."/>
            <person name="Zeng Q."/>
            <person name="Zucker J."/>
            <person name="Felipe M.S."/>
            <person name="Goldman G.H."/>
            <person name="Haas B.J."/>
            <person name="McEwen J.G."/>
            <person name="Nino-Vega G."/>
            <person name="Puccia R."/>
            <person name="San-Blas G."/>
            <person name="Soares C.M."/>
            <person name="Birren B.W."/>
            <person name="Cuomo C.A."/>
        </authorList>
    </citation>
    <scope>NUCLEOTIDE SEQUENCE [LARGE SCALE GENOMIC DNA]</scope>
    <source>
        <strain evidence="2">ATCC MYA-826 / Pb01</strain>
    </source>
</reference>
<sequence>MPPHFLPYLTFTETHLFPGSGNSPFDFDIDDHGDIDMDDCKQLRPKDLEMAFKLMGEISDES</sequence>
<proteinExistence type="predicted"/>
<dbReference type="GeneID" id="26971104"/>
<dbReference type="EMBL" id="KN294018">
    <property type="protein sequence ID" value="KGQ00876.1"/>
    <property type="molecule type" value="Genomic_DNA"/>
</dbReference>
<protein>
    <submittedName>
        <fullName evidence="1">Uncharacterized protein</fullName>
    </submittedName>
</protein>
<gene>
    <name evidence="1" type="ORF">PAAG_12465</name>
</gene>
<accession>A0A0A2UZ70</accession>
<name>A0A0A2UZ70_PARBA</name>
<organism evidence="1 2">
    <name type="scientific">Paracoccidioides lutzii (strain ATCC MYA-826 / Pb01)</name>
    <name type="common">Paracoccidioides brasiliensis</name>
    <dbReference type="NCBI Taxonomy" id="502779"/>
    <lineage>
        <taxon>Eukaryota</taxon>
        <taxon>Fungi</taxon>
        <taxon>Dikarya</taxon>
        <taxon>Ascomycota</taxon>
        <taxon>Pezizomycotina</taxon>
        <taxon>Eurotiomycetes</taxon>
        <taxon>Eurotiomycetidae</taxon>
        <taxon>Onygenales</taxon>
        <taxon>Ajellomycetaceae</taxon>
        <taxon>Paracoccidioides</taxon>
    </lineage>
</organism>
<keyword evidence="2" id="KW-1185">Reference proteome</keyword>